<sequence>MRFSLGSRRTGSIYKFLGIFACLFLLLLSFRKYGPTLESRPQAPTATITDSAYVFYATQDNYACSVLVNVHLLKTVHHSNHRIIVLLSKDVSSKYHSTLKALGVEIVREQPMPLSSNSNDFYRGCLLKLAAFRMHEIDPSLRRVLVLDADQLILRSLDHLFDLPPADLYAPRAYWIDQSFLSSTLMLIQPTAKLWTEIQQTVATLPSHQYDMDIVNALFGDDATRLPGSYVTLNNHWEDWTLPPWFESKAIAAPSPSPGPSQPASEKDLEDLYIQTYIVHFTAMGKPWKHDVWSVNEFKPNAHYIMLRQWQEWRATAMTVCPSGFIDNV</sequence>
<reference evidence="1 2" key="1">
    <citation type="journal article" date="2025" name="Microbiol. Resour. Announc.">
        <title>Draft genome sequences for Neonectria magnoliae and Neonectria punicea, canker pathogens of Liriodendron tulipifera and Acer saccharum in West Virginia.</title>
        <authorList>
            <person name="Petronek H.M."/>
            <person name="Kasson M.T."/>
            <person name="Metheny A.M."/>
            <person name="Stauder C.M."/>
            <person name="Lovett B."/>
            <person name="Lynch S.C."/>
            <person name="Garnas J.R."/>
            <person name="Kasson L.R."/>
            <person name="Stajich J.E."/>
        </authorList>
    </citation>
    <scope>NUCLEOTIDE SEQUENCE [LARGE SCALE GENOMIC DNA]</scope>
    <source>
        <strain evidence="1 2">NRRL 64651</strain>
    </source>
</reference>
<proteinExistence type="predicted"/>
<name>A0ABR1IEI0_9HYPO</name>
<evidence type="ECO:0000313" key="2">
    <source>
        <dbReference type="Proteomes" id="UP001498421"/>
    </source>
</evidence>
<dbReference type="SUPFAM" id="SSF53448">
    <property type="entry name" value="Nucleotide-diphospho-sugar transferases"/>
    <property type="match status" value="1"/>
</dbReference>
<organism evidence="1 2">
    <name type="scientific">Neonectria magnoliae</name>
    <dbReference type="NCBI Taxonomy" id="2732573"/>
    <lineage>
        <taxon>Eukaryota</taxon>
        <taxon>Fungi</taxon>
        <taxon>Dikarya</taxon>
        <taxon>Ascomycota</taxon>
        <taxon>Pezizomycotina</taxon>
        <taxon>Sordariomycetes</taxon>
        <taxon>Hypocreomycetidae</taxon>
        <taxon>Hypocreales</taxon>
        <taxon>Nectriaceae</taxon>
        <taxon>Neonectria</taxon>
    </lineage>
</organism>
<dbReference type="Proteomes" id="UP001498421">
    <property type="component" value="Unassembled WGS sequence"/>
</dbReference>
<accession>A0ABR1IEI0</accession>
<dbReference type="PANTHER" id="PTHR11183">
    <property type="entry name" value="GLYCOGENIN SUBFAMILY MEMBER"/>
    <property type="match status" value="1"/>
</dbReference>
<protein>
    <recommendedName>
        <fullName evidence="3">Nucleotide-diphospho-sugar transferase</fullName>
    </recommendedName>
</protein>
<dbReference type="Gene3D" id="3.90.550.10">
    <property type="entry name" value="Spore Coat Polysaccharide Biosynthesis Protein SpsA, Chain A"/>
    <property type="match status" value="1"/>
</dbReference>
<evidence type="ECO:0008006" key="3">
    <source>
        <dbReference type="Google" id="ProtNLM"/>
    </source>
</evidence>
<dbReference type="EMBL" id="JAZAVK010000007">
    <property type="protein sequence ID" value="KAK7432045.1"/>
    <property type="molecule type" value="Genomic_DNA"/>
</dbReference>
<dbReference type="InterPro" id="IPR029044">
    <property type="entry name" value="Nucleotide-diphossugar_trans"/>
</dbReference>
<comment type="caution">
    <text evidence="1">The sequence shown here is derived from an EMBL/GenBank/DDBJ whole genome shotgun (WGS) entry which is preliminary data.</text>
</comment>
<evidence type="ECO:0000313" key="1">
    <source>
        <dbReference type="EMBL" id="KAK7432045.1"/>
    </source>
</evidence>
<keyword evidence="2" id="KW-1185">Reference proteome</keyword>
<dbReference type="InterPro" id="IPR050587">
    <property type="entry name" value="GNT1/Glycosyltrans_8"/>
</dbReference>
<gene>
    <name evidence="1" type="ORF">QQZ08_001335</name>
</gene>